<dbReference type="AlphaFoldDB" id="A0A7V7P2M0"/>
<protein>
    <recommendedName>
        <fullName evidence="1">Toxin VasX N-terminal region domain-containing protein</fullName>
    </recommendedName>
</protein>
<dbReference type="InterPro" id="IPR046864">
    <property type="entry name" value="VasX_N"/>
</dbReference>
<evidence type="ECO:0000259" key="1">
    <source>
        <dbReference type="Pfam" id="PF20249"/>
    </source>
</evidence>
<dbReference type="RefSeq" id="WP_048392466.1">
    <property type="nucleotide sequence ID" value="NZ_JYLB01000001.1"/>
</dbReference>
<dbReference type="EMBL" id="VZPO01000007">
    <property type="protein sequence ID" value="KAB0502868.1"/>
    <property type="molecule type" value="Genomic_DNA"/>
</dbReference>
<dbReference type="CDD" id="cd20708">
    <property type="entry name" value="MIX_IV"/>
    <property type="match status" value="1"/>
</dbReference>
<organism evidence="2 3">
    <name type="scientific">Pseudomonas lini</name>
    <dbReference type="NCBI Taxonomy" id="163011"/>
    <lineage>
        <taxon>Bacteria</taxon>
        <taxon>Pseudomonadati</taxon>
        <taxon>Pseudomonadota</taxon>
        <taxon>Gammaproteobacteria</taxon>
        <taxon>Pseudomonadales</taxon>
        <taxon>Pseudomonadaceae</taxon>
        <taxon>Pseudomonas</taxon>
    </lineage>
</organism>
<reference evidence="2 3" key="1">
    <citation type="submission" date="2019-09" db="EMBL/GenBank/DDBJ databases">
        <title>Draft genome sequences of 48 bacterial type strains from the CCUG.</title>
        <authorList>
            <person name="Tunovic T."/>
            <person name="Pineiro-Iglesias B."/>
            <person name="Unosson C."/>
            <person name="Inganas E."/>
            <person name="Ohlen M."/>
            <person name="Cardew S."/>
            <person name="Jensie-Markopoulos S."/>
            <person name="Salva-Serra F."/>
            <person name="Jaen-Luchoro D."/>
            <person name="Karlsson R."/>
            <person name="Svensson-Stadler L."/>
            <person name="Chun J."/>
            <person name="Moore E."/>
        </authorList>
    </citation>
    <scope>NUCLEOTIDE SEQUENCE [LARGE SCALE GENOMIC DNA]</scope>
    <source>
        <strain evidence="2 3">CCUG 51522</strain>
    </source>
</reference>
<gene>
    <name evidence="2" type="ORF">F7R14_19790</name>
</gene>
<evidence type="ECO:0000313" key="3">
    <source>
        <dbReference type="Proteomes" id="UP000434925"/>
    </source>
</evidence>
<proteinExistence type="predicted"/>
<name>A0A7V7P2M0_9PSED</name>
<accession>A0A7V7P2M0</accession>
<evidence type="ECO:0000313" key="2">
    <source>
        <dbReference type="EMBL" id="KAB0502868.1"/>
    </source>
</evidence>
<dbReference type="Proteomes" id="UP000434925">
    <property type="component" value="Unassembled WGS sequence"/>
</dbReference>
<sequence length="245" mass="27130">MTSPANLAAAAASKSPIGSLGACPLRQTHVQLLPLRYGLVEKPLDPSAELKLPYALTTRPLGIRMLRDGWLYVIDSVTGHLHEYQVLNGLVSALLHKGAKVDSDQRTPIEERPALVFSRRSTLHVTFAEVQWTAAKCTQVLDNREEREHFMQAVDLGPVHCQTGGEHLLTVAQGKQWLAEIATDPVLQAQAAQDRAEQEAESPPDAVLLPTVHVSDAPAHEREPYLWEQPRRFREAHIGEFLGRV</sequence>
<dbReference type="Pfam" id="PF20249">
    <property type="entry name" value="VasX_N"/>
    <property type="match status" value="1"/>
</dbReference>
<feature type="domain" description="Toxin VasX N-terminal region" evidence="1">
    <location>
        <begin position="23"/>
        <end position="160"/>
    </location>
</feature>
<feature type="non-terminal residue" evidence="2">
    <location>
        <position position="245"/>
    </location>
</feature>
<comment type="caution">
    <text evidence="2">The sequence shown here is derived from an EMBL/GenBank/DDBJ whole genome shotgun (WGS) entry which is preliminary data.</text>
</comment>